<sequence>MPSWNFSGVDFNSMTELPTWAFSHLPLNEYAEFIPHVNMYDADDEGFNEDQLSRRIREIKEEEEPTHVVDSIQSWNYPAASTHLQSRIQQLKEEEREQKEQKEEEEERIRQELYSQARDSEQPNSLSECSDYPQVTYLQLHEPLPRTDDSQVFHRNTRAGLSSPIRQSTFTFTSDKEFEIKAKEKTPIISEAPRRKTRIGVSSLRLDQPPPIIDFSKIFPQNARNEVSPPMDIQAENKFPGFETMNFEKLIFDYEVAPLLHPTRPAEIYRCDIERPKHFSMEPHWFHDTEKKKCWCNHCIQYRETRSTGNQLEAHDFDKWCLCSRCMEIWHENLAEDEYCNCQNCVSTNKAQALEEEKEALAELDDALFAEIEKALAYFQNPLQLPEKPPNLEQRIPESSQKLPSDPLCEDPTKVVPESKEGSSNLFNTIRENLWLDSDS</sequence>
<keyword evidence="3" id="KW-1185">Reference proteome</keyword>
<dbReference type="AlphaFoldDB" id="A0A9X0DFI0"/>
<dbReference type="Proteomes" id="UP001152300">
    <property type="component" value="Unassembled WGS sequence"/>
</dbReference>
<accession>A0A9X0DFI0</accession>
<proteinExistence type="predicted"/>
<protein>
    <submittedName>
        <fullName evidence="2">Uncharacterized protein</fullName>
    </submittedName>
</protein>
<feature type="region of interest" description="Disordered" evidence="1">
    <location>
        <begin position="387"/>
        <end position="422"/>
    </location>
</feature>
<gene>
    <name evidence="2" type="ORF">OCU04_009428</name>
</gene>
<organism evidence="2 3">
    <name type="scientific">Sclerotinia nivalis</name>
    <dbReference type="NCBI Taxonomy" id="352851"/>
    <lineage>
        <taxon>Eukaryota</taxon>
        <taxon>Fungi</taxon>
        <taxon>Dikarya</taxon>
        <taxon>Ascomycota</taxon>
        <taxon>Pezizomycotina</taxon>
        <taxon>Leotiomycetes</taxon>
        <taxon>Helotiales</taxon>
        <taxon>Sclerotiniaceae</taxon>
        <taxon>Sclerotinia</taxon>
    </lineage>
</organism>
<name>A0A9X0DFI0_9HELO</name>
<evidence type="ECO:0000313" key="2">
    <source>
        <dbReference type="EMBL" id="KAJ8061621.1"/>
    </source>
</evidence>
<evidence type="ECO:0000256" key="1">
    <source>
        <dbReference type="SAM" id="MobiDB-lite"/>
    </source>
</evidence>
<comment type="caution">
    <text evidence="2">The sequence shown here is derived from an EMBL/GenBank/DDBJ whole genome shotgun (WGS) entry which is preliminary data.</text>
</comment>
<reference evidence="2" key="1">
    <citation type="submission" date="2022-11" db="EMBL/GenBank/DDBJ databases">
        <title>Genome Resource of Sclerotinia nivalis Strain SnTB1, a Plant Pathogen Isolated from American Ginseng.</title>
        <authorList>
            <person name="Fan S."/>
        </authorList>
    </citation>
    <scope>NUCLEOTIDE SEQUENCE</scope>
    <source>
        <strain evidence="2">SnTB1</strain>
    </source>
</reference>
<dbReference type="EMBL" id="JAPEIS010000011">
    <property type="protein sequence ID" value="KAJ8061621.1"/>
    <property type="molecule type" value="Genomic_DNA"/>
</dbReference>
<feature type="compositionally biased region" description="Basic and acidic residues" evidence="1">
    <location>
        <begin position="91"/>
        <end position="111"/>
    </location>
</feature>
<feature type="region of interest" description="Disordered" evidence="1">
    <location>
        <begin position="91"/>
        <end position="131"/>
    </location>
</feature>
<dbReference type="OrthoDB" id="3521937at2759"/>
<evidence type="ECO:0000313" key="3">
    <source>
        <dbReference type="Proteomes" id="UP001152300"/>
    </source>
</evidence>
<feature type="compositionally biased region" description="Basic and acidic residues" evidence="1">
    <location>
        <begin position="411"/>
        <end position="421"/>
    </location>
</feature>